<dbReference type="GO" id="GO:0005886">
    <property type="term" value="C:plasma membrane"/>
    <property type="evidence" value="ECO:0007669"/>
    <property type="project" value="UniProtKB-SubCell"/>
</dbReference>
<dbReference type="InterPro" id="IPR003342">
    <property type="entry name" value="ArnT-like_N"/>
</dbReference>
<evidence type="ECO:0000256" key="1">
    <source>
        <dbReference type="ARBA" id="ARBA00004429"/>
    </source>
</evidence>
<feature type="transmembrane region" description="Helical" evidence="19">
    <location>
        <begin position="111"/>
        <end position="131"/>
    </location>
</feature>
<reference evidence="22" key="1">
    <citation type="submission" date="2017-09" db="EMBL/GenBank/DDBJ databases">
        <authorList>
            <person name="Varghese N."/>
            <person name="Submissions S."/>
        </authorList>
    </citation>
    <scope>NUCLEOTIDE SEQUENCE [LARGE SCALE GENOMIC DNA]</scope>
    <source>
        <strain evidence="22">JKS000234</strain>
    </source>
</reference>
<feature type="transmembrane region" description="Helical" evidence="19">
    <location>
        <begin position="7"/>
        <end position="28"/>
    </location>
</feature>
<evidence type="ECO:0000313" key="21">
    <source>
        <dbReference type="EMBL" id="SOD59702.1"/>
    </source>
</evidence>
<dbReference type="GO" id="GO:0010041">
    <property type="term" value="P:response to iron(III) ion"/>
    <property type="evidence" value="ECO:0007669"/>
    <property type="project" value="TreeGrafter"/>
</dbReference>
<accession>A0A286DLY1</accession>
<dbReference type="UniPathway" id="UPA00037"/>
<feature type="domain" description="ArnT-like N-terminal" evidence="20">
    <location>
        <begin position="9"/>
        <end position="237"/>
    </location>
</feature>
<evidence type="ECO:0000256" key="4">
    <source>
        <dbReference type="ARBA" id="ARBA00012056"/>
    </source>
</evidence>
<comment type="similarity">
    <text evidence="3 19">Belongs to the glycosyltransferase 83 family.</text>
</comment>
<evidence type="ECO:0000256" key="9">
    <source>
        <dbReference type="ARBA" id="ARBA00022556"/>
    </source>
</evidence>
<evidence type="ECO:0000256" key="18">
    <source>
        <dbReference type="ARBA" id="ARBA00034054"/>
    </source>
</evidence>
<dbReference type="GO" id="GO:0000030">
    <property type="term" value="F:mannosyltransferase activity"/>
    <property type="evidence" value="ECO:0007669"/>
    <property type="project" value="InterPro"/>
</dbReference>
<dbReference type="Pfam" id="PF02366">
    <property type="entry name" value="PMT"/>
    <property type="match status" value="1"/>
</dbReference>
<organism evidence="21 22">
    <name type="scientific">Candidatus Pantoea floridensis</name>
    <dbReference type="NCBI Taxonomy" id="1938870"/>
    <lineage>
        <taxon>Bacteria</taxon>
        <taxon>Pseudomonadati</taxon>
        <taxon>Pseudomonadota</taxon>
        <taxon>Gammaproteobacteria</taxon>
        <taxon>Enterobacterales</taxon>
        <taxon>Erwiniaceae</taxon>
        <taxon>Pantoea</taxon>
    </lineage>
</organism>
<proteinExistence type="inferred from homology"/>
<dbReference type="AlphaFoldDB" id="A0A286DLY1"/>
<keyword evidence="6 19" id="KW-1003">Cell membrane</keyword>
<keyword evidence="10 19" id="KW-0328">Glycosyltransferase</keyword>
<dbReference type="OrthoDB" id="9775035at2"/>
<keyword evidence="11 19" id="KW-0808">Transferase</keyword>
<comment type="function">
    <text evidence="17 19">Catalyzes the transfer of the L-Ara4N moiety of the glycolipid undecaprenyl phosphate-alpha-L-Ara4N to lipid A. The modified arabinose is attached to lipid A and is required for resistance to polymyxin and cationic antimicrobial peptides.</text>
</comment>
<keyword evidence="15 19" id="KW-0443">Lipid metabolism</keyword>
<evidence type="ECO:0000256" key="7">
    <source>
        <dbReference type="ARBA" id="ARBA00022516"/>
    </source>
</evidence>
<evidence type="ECO:0000256" key="12">
    <source>
        <dbReference type="ARBA" id="ARBA00022692"/>
    </source>
</evidence>
<dbReference type="GO" id="GO:0009245">
    <property type="term" value="P:lipid A biosynthetic process"/>
    <property type="evidence" value="ECO:0007669"/>
    <property type="project" value="UniProtKB-UniRule"/>
</dbReference>
<dbReference type="EMBL" id="OCMY01000002">
    <property type="protein sequence ID" value="SOD59702.1"/>
    <property type="molecule type" value="Genomic_DNA"/>
</dbReference>
<evidence type="ECO:0000256" key="5">
    <source>
        <dbReference type="ARBA" id="ARBA00015532"/>
    </source>
</evidence>
<dbReference type="GO" id="GO:0009103">
    <property type="term" value="P:lipopolysaccharide biosynthetic process"/>
    <property type="evidence" value="ECO:0007669"/>
    <property type="project" value="UniProtKB-KW"/>
</dbReference>
<feature type="transmembrane region" description="Helical" evidence="19">
    <location>
        <begin position="407"/>
        <end position="427"/>
    </location>
</feature>
<dbReference type="InterPro" id="IPR022839">
    <property type="entry name" value="ArnT"/>
</dbReference>
<protein>
    <recommendedName>
        <fullName evidence="5 19">Undecaprenyl phosphate-alpha-4-amino-4-deoxy-L-arabinose arabinosyl transferase</fullName>
        <ecNumber evidence="4 19">2.4.2.43</ecNumber>
    </recommendedName>
    <alternativeName>
        <fullName evidence="19">4-amino-4-deoxy-L-arabinose lipid A transferase</fullName>
    </alternativeName>
    <alternativeName>
        <fullName evidence="19">Lipid IV(A) 4-amino-4-deoxy-L-arabinosyltransferase</fullName>
    </alternativeName>
    <alternativeName>
        <fullName evidence="19">Undecaprenyl phosphate-alpha-L-Ara4N transferase</fullName>
    </alternativeName>
</protein>
<keyword evidence="7 19" id="KW-0444">Lipid biosynthesis</keyword>
<evidence type="ECO:0000259" key="20">
    <source>
        <dbReference type="Pfam" id="PF02366"/>
    </source>
</evidence>
<keyword evidence="14 19" id="KW-1133">Transmembrane helix</keyword>
<evidence type="ECO:0000256" key="3">
    <source>
        <dbReference type="ARBA" id="ARBA00010814"/>
    </source>
</evidence>
<dbReference type="HAMAP" id="MF_01165">
    <property type="entry name" value="ArnT_transfer"/>
    <property type="match status" value="1"/>
</dbReference>
<evidence type="ECO:0000256" key="8">
    <source>
        <dbReference type="ARBA" id="ARBA00022519"/>
    </source>
</evidence>
<keyword evidence="12 19" id="KW-0812">Transmembrane</keyword>
<evidence type="ECO:0000256" key="19">
    <source>
        <dbReference type="HAMAP-Rule" id="MF_01165"/>
    </source>
</evidence>
<evidence type="ECO:0000256" key="14">
    <source>
        <dbReference type="ARBA" id="ARBA00022989"/>
    </source>
</evidence>
<feature type="transmembrane region" description="Helical" evidence="19">
    <location>
        <begin position="137"/>
        <end position="153"/>
    </location>
</feature>
<evidence type="ECO:0000313" key="22">
    <source>
        <dbReference type="Proteomes" id="UP000219271"/>
    </source>
</evidence>
<evidence type="ECO:0000256" key="2">
    <source>
        <dbReference type="ARBA" id="ARBA00005200"/>
    </source>
</evidence>
<feature type="transmembrane region" description="Helical" evidence="19">
    <location>
        <begin position="165"/>
        <end position="195"/>
    </location>
</feature>
<comment type="catalytic activity">
    <reaction evidence="18 19">
        <text>4-amino-4-deoxy-alpha-L-arabinopyranosyl di-trans,octa-cis-undecaprenyl phosphate + lipid IVA = lipid IIA + di-trans,octa-cis-undecaprenyl phosphate.</text>
        <dbReference type="EC" id="2.4.2.43"/>
    </reaction>
</comment>
<feature type="transmembrane region" description="Helical" evidence="19">
    <location>
        <begin position="348"/>
        <end position="371"/>
    </location>
</feature>
<dbReference type="PANTHER" id="PTHR33908">
    <property type="entry name" value="MANNOSYLTRANSFERASE YKCB-RELATED"/>
    <property type="match status" value="1"/>
</dbReference>
<evidence type="ECO:0000256" key="13">
    <source>
        <dbReference type="ARBA" id="ARBA00022985"/>
    </source>
</evidence>
<comment type="pathway">
    <text evidence="2 19">Lipopolysaccharide metabolism; 4-amino-4-deoxy-beta-L-arabinose-lipid A biosynthesis.</text>
</comment>
<keyword evidence="13 19" id="KW-0448">Lipopolysaccharide biosynthesis</keyword>
<feature type="transmembrane region" description="Helical" evidence="19">
    <location>
        <begin position="383"/>
        <end position="401"/>
    </location>
</feature>
<sequence>MRTGTKTALLIALFALYYLIPIEFRALWQPDEARYAEISREMLFSGNWVVPHFFDLRYFEKPIAGYWVNNIGQLLFGHTNFGVRAGAIISTTFSALLIYWLAKKMFVSQKVALSSSVIFLTSLLVYGIGTYAVLDPILMLWLVAAMCSFWLAAQATSTQQRACGYVLLGAACAMGFMTKGFLALAVPVLAILPWAIWQRRFTELLRWGPLTMLVAALLSLPWALAINRQEGDFWHYFFWVEHIQRFAEADAQHKAPFWYYIPVLLGGCLPWLALLPGSLAGAWRQRGQNASAVYLLSWVLLPLLFFSIAKGKLPTYILPCFAPLALLMAHYAHSGSASVVKAFKVNGWINLLFGAVTTLVVLIVLAPWGVAHRPFYASDELQRVLCAALAFAGWGILGWMSRKPENGRWQLAALCPLVLALLVGFAIPQKVRDSKQPQSFISAVHDQLADSRYLLANNPGVASTVAWALQRSDINFYDAKGELQYGLSYPDAQSHFIDADGFADWLRVHRRQGKVSLVLMLNSGDNTPDKNLPEPDDVYRQGRLVYYGYDATP</sequence>
<dbReference type="RefSeq" id="WP_097097861.1">
    <property type="nucleotide sequence ID" value="NZ_OCMY01000002.1"/>
</dbReference>
<evidence type="ECO:0000256" key="16">
    <source>
        <dbReference type="ARBA" id="ARBA00023136"/>
    </source>
</evidence>
<dbReference type="GO" id="GO:0006493">
    <property type="term" value="P:protein O-linked glycosylation"/>
    <property type="evidence" value="ECO:0007669"/>
    <property type="project" value="InterPro"/>
</dbReference>
<evidence type="ECO:0000256" key="6">
    <source>
        <dbReference type="ARBA" id="ARBA00022475"/>
    </source>
</evidence>
<evidence type="ECO:0000256" key="10">
    <source>
        <dbReference type="ARBA" id="ARBA00022676"/>
    </source>
</evidence>
<dbReference type="GO" id="GO:0103015">
    <property type="term" value="F:4-amino-4-deoxy-L-arabinose transferase activity"/>
    <property type="evidence" value="ECO:0007669"/>
    <property type="project" value="UniProtKB-EC"/>
</dbReference>
<evidence type="ECO:0000256" key="11">
    <source>
        <dbReference type="ARBA" id="ARBA00022679"/>
    </source>
</evidence>
<dbReference type="PANTHER" id="PTHR33908:SF3">
    <property type="entry name" value="UNDECAPRENYL PHOSPHATE-ALPHA-4-AMINO-4-DEOXY-L-ARABINOSE ARABINOSYL TRANSFERASE"/>
    <property type="match status" value="1"/>
</dbReference>
<evidence type="ECO:0000256" key="17">
    <source>
        <dbReference type="ARBA" id="ARBA00025446"/>
    </source>
</evidence>
<keyword evidence="22" id="KW-1185">Reference proteome</keyword>
<keyword evidence="9 19" id="KW-0441">Lipid A biosynthesis</keyword>
<feature type="transmembrane region" description="Helical" evidence="19">
    <location>
        <begin position="81"/>
        <end position="102"/>
    </location>
</feature>
<comment type="subcellular location">
    <subcellularLocation>
        <location evidence="1">Cell inner membrane</location>
        <topology evidence="1">Multi-pass membrane protein</topology>
    </subcellularLocation>
    <subcellularLocation>
        <location evidence="19">Cell membrane</location>
        <topology evidence="19">Multi-pass membrane protein</topology>
    </subcellularLocation>
</comment>
<feature type="transmembrane region" description="Helical" evidence="19">
    <location>
        <begin position="257"/>
        <end position="279"/>
    </location>
</feature>
<gene>
    <name evidence="19" type="primary">arnT</name>
    <name evidence="21" type="ORF">SAMN06273570_4390</name>
</gene>
<feature type="transmembrane region" description="Helical" evidence="19">
    <location>
        <begin position="316"/>
        <end position="333"/>
    </location>
</feature>
<dbReference type="NCBIfam" id="NF009784">
    <property type="entry name" value="PRK13279.1"/>
    <property type="match status" value="1"/>
</dbReference>
<evidence type="ECO:0000256" key="15">
    <source>
        <dbReference type="ARBA" id="ARBA00023098"/>
    </source>
</evidence>
<keyword evidence="16 19" id="KW-0472">Membrane</keyword>
<dbReference type="InterPro" id="IPR050297">
    <property type="entry name" value="LipidA_mod_glycosyltrf_83"/>
</dbReference>
<dbReference type="EC" id="2.4.2.43" evidence="4 19"/>
<keyword evidence="8" id="KW-0997">Cell inner membrane</keyword>
<name>A0A286DLY1_9GAMM</name>
<feature type="transmembrane region" description="Helical" evidence="19">
    <location>
        <begin position="207"/>
        <end position="226"/>
    </location>
</feature>
<dbReference type="Proteomes" id="UP000219271">
    <property type="component" value="Unassembled WGS sequence"/>
</dbReference>
<feature type="transmembrane region" description="Helical" evidence="19">
    <location>
        <begin position="291"/>
        <end position="309"/>
    </location>
</feature>